<feature type="domain" description="Nitroreductase" evidence="3">
    <location>
        <begin position="72"/>
        <end position="153"/>
    </location>
</feature>
<evidence type="ECO:0000256" key="1">
    <source>
        <dbReference type="ARBA" id="ARBA00007118"/>
    </source>
</evidence>
<dbReference type="Gene3D" id="3.40.109.10">
    <property type="entry name" value="NADH Oxidase"/>
    <property type="match status" value="1"/>
</dbReference>
<protein>
    <recommendedName>
        <fullName evidence="3">Nitroreductase domain-containing protein</fullName>
    </recommendedName>
</protein>
<feature type="domain" description="Nitroreductase" evidence="3">
    <location>
        <begin position="12"/>
        <end position="70"/>
    </location>
</feature>
<dbReference type="RefSeq" id="WP_041064899.1">
    <property type="nucleotide sequence ID" value="NZ_JXAL01000024.1"/>
</dbReference>
<dbReference type="Proteomes" id="UP000054526">
    <property type="component" value="Unassembled WGS sequence"/>
</dbReference>
<evidence type="ECO:0000313" key="4">
    <source>
        <dbReference type="EMBL" id="KIL35013.1"/>
    </source>
</evidence>
<reference evidence="4 5" key="1">
    <citation type="submission" date="2014-12" db="EMBL/GenBank/DDBJ databases">
        <title>Draft genome sequence of Cohnella kolymensis strain B-2846.</title>
        <authorList>
            <person name="Karlyshev A.V."/>
            <person name="Kudryashova E.B."/>
        </authorList>
    </citation>
    <scope>NUCLEOTIDE SEQUENCE [LARGE SCALE GENOMIC DNA]</scope>
    <source>
        <strain evidence="4 5">VKM B-2846</strain>
    </source>
</reference>
<dbReference type="PANTHER" id="PTHR43673">
    <property type="entry name" value="NAD(P)H NITROREDUCTASE YDGI-RELATED"/>
    <property type="match status" value="1"/>
</dbReference>
<dbReference type="EMBL" id="JXAL01000024">
    <property type="protein sequence ID" value="KIL35013.1"/>
    <property type="molecule type" value="Genomic_DNA"/>
</dbReference>
<proteinExistence type="inferred from homology"/>
<evidence type="ECO:0000259" key="3">
    <source>
        <dbReference type="Pfam" id="PF00881"/>
    </source>
</evidence>
<comment type="caution">
    <text evidence="4">The sequence shown here is derived from an EMBL/GenBank/DDBJ whole genome shotgun (WGS) entry which is preliminary data.</text>
</comment>
<evidence type="ECO:0000256" key="2">
    <source>
        <dbReference type="ARBA" id="ARBA00023002"/>
    </source>
</evidence>
<dbReference type="Pfam" id="PF00881">
    <property type="entry name" value="Nitroreductase"/>
    <property type="match status" value="2"/>
</dbReference>
<accession>A0ABR5A2Z8</accession>
<name>A0ABR5A2Z8_9BACL</name>
<dbReference type="PANTHER" id="PTHR43673:SF10">
    <property type="entry name" value="NADH DEHYDROGENASE_NAD(P)H NITROREDUCTASE XCC3605-RELATED"/>
    <property type="match status" value="1"/>
</dbReference>
<dbReference type="InterPro" id="IPR029479">
    <property type="entry name" value="Nitroreductase"/>
</dbReference>
<keyword evidence="5" id="KW-1185">Reference proteome</keyword>
<sequence length="196" mass="22470">MSMHSEELLPEIENRKSVTNWRNAPIRSEHWDLMLEAARRAPSSWNHQPARYVLVTDREHIQRLSQSLHRTNGWAVNAAALVVLAATPEDDDRVAGKDYYLYDCGLSMMSMIYQAQALGITSRQMIGWDEEQVKGCLMIPSRYRVVVITAIGYVSDSLASTKLADWKRTLTGQQKRYNAQHTVYWQRWGEGGSSLR</sequence>
<organism evidence="4 5">
    <name type="scientific">Cohnella kolymensis</name>
    <dbReference type="NCBI Taxonomy" id="1590652"/>
    <lineage>
        <taxon>Bacteria</taxon>
        <taxon>Bacillati</taxon>
        <taxon>Bacillota</taxon>
        <taxon>Bacilli</taxon>
        <taxon>Bacillales</taxon>
        <taxon>Paenibacillaceae</taxon>
        <taxon>Cohnella</taxon>
    </lineage>
</organism>
<comment type="similarity">
    <text evidence="1">Belongs to the nitroreductase family.</text>
</comment>
<keyword evidence="2" id="KW-0560">Oxidoreductase</keyword>
<dbReference type="SUPFAM" id="SSF55469">
    <property type="entry name" value="FMN-dependent nitroreductase-like"/>
    <property type="match status" value="1"/>
</dbReference>
<evidence type="ECO:0000313" key="5">
    <source>
        <dbReference type="Proteomes" id="UP000054526"/>
    </source>
</evidence>
<dbReference type="InterPro" id="IPR000415">
    <property type="entry name" value="Nitroreductase-like"/>
</dbReference>
<gene>
    <name evidence="4" type="ORF">SD71_15150</name>
</gene>